<keyword evidence="8" id="KW-1185">Reference proteome</keyword>
<feature type="transmembrane region" description="Helical" evidence="6">
    <location>
        <begin position="164"/>
        <end position="189"/>
    </location>
</feature>
<dbReference type="Pfam" id="PF03606">
    <property type="entry name" value="DcuC"/>
    <property type="match status" value="1"/>
</dbReference>
<dbReference type="RefSeq" id="WP_232781906.1">
    <property type="nucleotide sequence ID" value="NZ_JBHRTS010000008.1"/>
</dbReference>
<evidence type="ECO:0000256" key="5">
    <source>
        <dbReference type="ARBA" id="ARBA00023136"/>
    </source>
</evidence>
<dbReference type="EMBL" id="JBHRTS010000008">
    <property type="protein sequence ID" value="MFC3195345.1"/>
    <property type="molecule type" value="Genomic_DNA"/>
</dbReference>
<organism evidence="7 8">
    <name type="scientific">Marinicella sediminis</name>
    <dbReference type="NCBI Taxonomy" id="1792834"/>
    <lineage>
        <taxon>Bacteria</taxon>
        <taxon>Pseudomonadati</taxon>
        <taxon>Pseudomonadota</taxon>
        <taxon>Gammaproteobacteria</taxon>
        <taxon>Lysobacterales</taxon>
        <taxon>Marinicellaceae</taxon>
        <taxon>Marinicella</taxon>
    </lineage>
</organism>
<dbReference type="InterPro" id="IPR051679">
    <property type="entry name" value="DASS-Related_Transporters"/>
</dbReference>
<keyword evidence="3 6" id="KW-0812">Transmembrane</keyword>
<evidence type="ECO:0000313" key="8">
    <source>
        <dbReference type="Proteomes" id="UP001595533"/>
    </source>
</evidence>
<keyword evidence="2" id="KW-1003">Cell membrane</keyword>
<keyword evidence="5 6" id="KW-0472">Membrane</keyword>
<evidence type="ECO:0000256" key="3">
    <source>
        <dbReference type="ARBA" id="ARBA00022692"/>
    </source>
</evidence>
<comment type="caution">
    <text evidence="7">The sequence shown here is derived from an EMBL/GenBank/DDBJ whole genome shotgun (WGS) entry which is preliminary data.</text>
</comment>
<proteinExistence type="predicted"/>
<feature type="transmembrane region" description="Helical" evidence="6">
    <location>
        <begin position="462"/>
        <end position="482"/>
    </location>
</feature>
<accession>A0ABV7JB66</accession>
<dbReference type="PANTHER" id="PTHR43652:SF2">
    <property type="entry name" value="BASIC AMINO ACID ANTIPORTER YFCC-RELATED"/>
    <property type="match status" value="1"/>
</dbReference>
<feature type="transmembrane region" description="Helical" evidence="6">
    <location>
        <begin position="140"/>
        <end position="158"/>
    </location>
</feature>
<evidence type="ECO:0000256" key="1">
    <source>
        <dbReference type="ARBA" id="ARBA00004651"/>
    </source>
</evidence>
<protein>
    <submittedName>
        <fullName evidence="7">Basic amino acid antiporter YfcC</fullName>
    </submittedName>
</protein>
<name>A0ABV7JB66_9GAMM</name>
<evidence type="ECO:0000313" key="7">
    <source>
        <dbReference type="EMBL" id="MFC3195345.1"/>
    </source>
</evidence>
<dbReference type="PANTHER" id="PTHR43652">
    <property type="entry name" value="BASIC AMINO ACID ANTIPORTER YFCC-RELATED"/>
    <property type="match status" value="1"/>
</dbReference>
<feature type="transmembrane region" description="Helical" evidence="6">
    <location>
        <begin position="289"/>
        <end position="313"/>
    </location>
</feature>
<feature type="transmembrane region" description="Helical" evidence="6">
    <location>
        <begin position="265"/>
        <end position="283"/>
    </location>
</feature>
<dbReference type="Proteomes" id="UP001595533">
    <property type="component" value="Unassembled WGS sequence"/>
</dbReference>
<gene>
    <name evidence="7" type="primary">yfcC</name>
    <name evidence="7" type="ORF">ACFODZ_13915</name>
</gene>
<comment type="subcellular location">
    <subcellularLocation>
        <location evidence="1">Cell membrane</location>
        <topology evidence="1">Multi-pass membrane protein</topology>
    </subcellularLocation>
</comment>
<sequence>MKTNLTRKMPETLVLIFWLALLVWLMTWLIPQGSFESQVIEYQSGDKTTSREVLDGDSFSYVVDEAGEPQVEGLPVFGDPGHHGFLNAAFDGLTRGSRDGGAVAVIAFLLIIGGAFGIIMAPQSMNKSLVRLLAVFGDKGILVIPILCLVFSLGGAVFGMSEEAIAFALILAPIFKAQGFSAITVVLTTYGATQIGFATSWMNPFNVAIAQGLAGVPVLSGAGFRFTMWCVFTVLLCAFATWYAHKNRDHKKAEVFDFEADDMSWGDRLIMLNLLFGMIWVIWGVSTQGYYIAEIATQFFTIGLTSALITLLFKLDQLTANQLAVNFQKGAAELLPAALIVGFAQGLIVILGGASPTEPTVLNTVLHHTGEAIGGFGQSTAALLMFSFQSCFNFFVASGSGQAALTMPLMAPLSDLVEVTRQTAVLAFQLGDGLTNLIVPTSASLMGCLGVAKVSWSEWAGFVWKFLLFNMLLAGLFLVLAVSTGF</sequence>
<keyword evidence="4 6" id="KW-1133">Transmembrane helix</keyword>
<evidence type="ECO:0000256" key="2">
    <source>
        <dbReference type="ARBA" id="ARBA00022475"/>
    </source>
</evidence>
<evidence type="ECO:0000256" key="6">
    <source>
        <dbReference type="SAM" id="Phobius"/>
    </source>
</evidence>
<feature type="transmembrane region" description="Helical" evidence="6">
    <location>
        <begin position="226"/>
        <end position="244"/>
    </location>
</feature>
<evidence type="ECO:0000256" key="4">
    <source>
        <dbReference type="ARBA" id="ARBA00022989"/>
    </source>
</evidence>
<feature type="transmembrane region" description="Helical" evidence="6">
    <location>
        <begin position="100"/>
        <end position="119"/>
    </location>
</feature>
<dbReference type="InterPro" id="IPR018385">
    <property type="entry name" value="C4_dicarb_anaerob_car-like"/>
</dbReference>
<feature type="transmembrane region" description="Helical" evidence="6">
    <location>
        <begin position="12"/>
        <end position="30"/>
    </location>
</feature>
<feature type="transmembrane region" description="Helical" evidence="6">
    <location>
        <begin position="334"/>
        <end position="354"/>
    </location>
</feature>
<dbReference type="NCBIfam" id="NF008611">
    <property type="entry name" value="PRK11588.1"/>
    <property type="match status" value="1"/>
</dbReference>
<reference evidence="8" key="1">
    <citation type="journal article" date="2019" name="Int. J. Syst. Evol. Microbiol.">
        <title>The Global Catalogue of Microorganisms (GCM) 10K type strain sequencing project: providing services to taxonomists for standard genome sequencing and annotation.</title>
        <authorList>
            <consortium name="The Broad Institute Genomics Platform"/>
            <consortium name="The Broad Institute Genome Sequencing Center for Infectious Disease"/>
            <person name="Wu L."/>
            <person name="Ma J."/>
        </authorList>
    </citation>
    <scope>NUCLEOTIDE SEQUENCE [LARGE SCALE GENOMIC DNA]</scope>
    <source>
        <strain evidence="8">KCTC 42953</strain>
    </source>
</reference>